<feature type="region of interest" description="Disordered" evidence="5">
    <location>
        <begin position="184"/>
        <end position="236"/>
    </location>
</feature>
<evidence type="ECO:0000313" key="8">
    <source>
        <dbReference type="EMBL" id="ODO11791.1"/>
    </source>
</evidence>
<dbReference type="InterPro" id="IPR014001">
    <property type="entry name" value="Helicase_ATP-bd"/>
</dbReference>
<dbReference type="InterPro" id="IPR050496">
    <property type="entry name" value="SNF2_RAD54_helicase_repair"/>
</dbReference>
<accession>A0A1E3KFB8</accession>
<name>A0A1E3KFB8_9TREE</name>
<dbReference type="CDD" id="cd18004">
    <property type="entry name" value="DEXHc_RAD54"/>
    <property type="match status" value="1"/>
</dbReference>
<proteinExistence type="predicted"/>
<dbReference type="PANTHER" id="PTHR45629:SF7">
    <property type="entry name" value="DNA EXCISION REPAIR PROTEIN ERCC-6-RELATED"/>
    <property type="match status" value="1"/>
</dbReference>
<dbReference type="CDD" id="cd18793">
    <property type="entry name" value="SF2_C_SNF"/>
    <property type="match status" value="1"/>
</dbReference>
<dbReference type="FunFam" id="3.40.50.10810:FF:000020">
    <property type="entry name" value="DNA repair and recombination protein RAD54B"/>
    <property type="match status" value="1"/>
</dbReference>
<dbReference type="PROSITE" id="PS51192">
    <property type="entry name" value="HELICASE_ATP_BIND_1"/>
    <property type="match status" value="1"/>
</dbReference>
<feature type="region of interest" description="Disordered" evidence="5">
    <location>
        <begin position="1"/>
        <end position="87"/>
    </location>
</feature>
<feature type="domain" description="Helicase C-terminal" evidence="7">
    <location>
        <begin position="674"/>
        <end position="837"/>
    </location>
</feature>
<keyword evidence="4" id="KW-0067">ATP-binding</keyword>
<evidence type="ECO:0000256" key="3">
    <source>
        <dbReference type="ARBA" id="ARBA00022806"/>
    </source>
</evidence>
<dbReference type="GO" id="GO:0016787">
    <property type="term" value="F:hydrolase activity"/>
    <property type="evidence" value="ECO:0007669"/>
    <property type="project" value="UniProtKB-KW"/>
</dbReference>
<organism evidence="8 9">
    <name type="scientific">Cryptococcus amylolentus CBS 6273</name>
    <dbReference type="NCBI Taxonomy" id="1296118"/>
    <lineage>
        <taxon>Eukaryota</taxon>
        <taxon>Fungi</taxon>
        <taxon>Dikarya</taxon>
        <taxon>Basidiomycota</taxon>
        <taxon>Agaricomycotina</taxon>
        <taxon>Tremellomycetes</taxon>
        <taxon>Tremellales</taxon>
        <taxon>Cryptococcaceae</taxon>
        <taxon>Cryptococcus</taxon>
    </lineage>
</organism>
<dbReference type="GO" id="GO:0000724">
    <property type="term" value="P:double-strand break repair via homologous recombination"/>
    <property type="evidence" value="ECO:0007669"/>
    <property type="project" value="TreeGrafter"/>
</dbReference>
<dbReference type="GO" id="GO:0015616">
    <property type="term" value="F:DNA translocase activity"/>
    <property type="evidence" value="ECO:0007669"/>
    <property type="project" value="TreeGrafter"/>
</dbReference>
<gene>
    <name evidence="8" type="ORF">I350_00575</name>
</gene>
<evidence type="ECO:0000259" key="6">
    <source>
        <dbReference type="PROSITE" id="PS51192"/>
    </source>
</evidence>
<feature type="region of interest" description="Disordered" evidence="5">
    <location>
        <begin position="975"/>
        <end position="1020"/>
    </location>
</feature>
<dbReference type="InterPro" id="IPR001650">
    <property type="entry name" value="Helicase_C-like"/>
</dbReference>
<dbReference type="Gene3D" id="1.20.120.850">
    <property type="entry name" value="SWI2/SNF2 ATPases, N-terminal domain"/>
    <property type="match status" value="1"/>
</dbReference>
<dbReference type="InterPro" id="IPR038718">
    <property type="entry name" value="SNF2-like_sf"/>
</dbReference>
<feature type="compositionally biased region" description="Basic and acidic residues" evidence="5">
    <location>
        <begin position="76"/>
        <end position="86"/>
    </location>
</feature>
<dbReference type="InterPro" id="IPR027417">
    <property type="entry name" value="P-loop_NTPase"/>
</dbReference>
<keyword evidence="2" id="KW-0378">Hydrolase</keyword>
<protein>
    <recommendedName>
        <fullName evidence="10">DNA repair and recombination protein RAD54B</fullName>
    </recommendedName>
</protein>
<evidence type="ECO:0008006" key="10">
    <source>
        <dbReference type="Google" id="ProtNLM"/>
    </source>
</evidence>
<dbReference type="Proteomes" id="UP000095149">
    <property type="component" value="Unassembled WGS sequence"/>
</dbReference>
<dbReference type="AlphaFoldDB" id="A0A1E3KFB8"/>
<evidence type="ECO:0000259" key="7">
    <source>
        <dbReference type="PROSITE" id="PS51194"/>
    </source>
</evidence>
<dbReference type="SMART" id="SM00490">
    <property type="entry name" value="HELICc"/>
    <property type="match status" value="1"/>
</dbReference>
<reference evidence="8 9" key="1">
    <citation type="submission" date="2016-06" db="EMBL/GenBank/DDBJ databases">
        <title>Evolution of pathogenesis and genome organization in the Tremellales.</title>
        <authorList>
            <person name="Cuomo C."/>
            <person name="Litvintseva A."/>
            <person name="Heitman J."/>
            <person name="Chen Y."/>
            <person name="Sun S."/>
            <person name="Springer D."/>
            <person name="Dromer F."/>
            <person name="Young S."/>
            <person name="Zeng Q."/>
            <person name="Chapman S."/>
            <person name="Gujja S."/>
            <person name="Saif S."/>
            <person name="Birren B."/>
        </authorList>
    </citation>
    <scope>NUCLEOTIDE SEQUENCE [LARGE SCALE GENOMIC DNA]</scope>
    <source>
        <strain evidence="8 9">CBS 6273</strain>
    </source>
</reference>
<dbReference type="GO" id="GO:0005524">
    <property type="term" value="F:ATP binding"/>
    <property type="evidence" value="ECO:0007669"/>
    <property type="project" value="UniProtKB-KW"/>
</dbReference>
<dbReference type="Gene3D" id="3.40.50.10810">
    <property type="entry name" value="Tandem AAA-ATPase domain"/>
    <property type="match status" value="1"/>
</dbReference>
<evidence type="ECO:0000256" key="5">
    <source>
        <dbReference type="SAM" id="MobiDB-lite"/>
    </source>
</evidence>
<dbReference type="InterPro" id="IPR049730">
    <property type="entry name" value="SNF2/RAD54-like_C"/>
</dbReference>
<dbReference type="GO" id="GO:0004386">
    <property type="term" value="F:helicase activity"/>
    <property type="evidence" value="ECO:0007669"/>
    <property type="project" value="UniProtKB-KW"/>
</dbReference>
<dbReference type="Gene3D" id="3.40.50.300">
    <property type="entry name" value="P-loop containing nucleotide triphosphate hydrolases"/>
    <property type="match status" value="1"/>
</dbReference>
<dbReference type="EMBL" id="MEKH01000001">
    <property type="protein sequence ID" value="ODO11791.1"/>
    <property type="molecule type" value="Genomic_DNA"/>
</dbReference>
<evidence type="ECO:0000256" key="2">
    <source>
        <dbReference type="ARBA" id="ARBA00022801"/>
    </source>
</evidence>
<evidence type="ECO:0000256" key="1">
    <source>
        <dbReference type="ARBA" id="ARBA00022741"/>
    </source>
</evidence>
<evidence type="ECO:0000256" key="4">
    <source>
        <dbReference type="ARBA" id="ARBA00022840"/>
    </source>
</evidence>
<feature type="compositionally biased region" description="Acidic residues" evidence="5">
    <location>
        <begin position="896"/>
        <end position="905"/>
    </location>
</feature>
<dbReference type="OrthoDB" id="413460at2759"/>
<dbReference type="SUPFAM" id="SSF52540">
    <property type="entry name" value="P-loop containing nucleoside triphosphate hydrolases"/>
    <property type="match status" value="2"/>
</dbReference>
<keyword evidence="1" id="KW-0547">Nucleotide-binding</keyword>
<dbReference type="Pfam" id="PF00271">
    <property type="entry name" value="Helicase_C"/>
    <property type="match status" value="1"/>
</dbReference>
<dbReference type="GO" id="GO:0005634">
    <property type="term" value="C:nucleus"/>
    <property type="evidence" value="ECO:0007669"/>
    <property type="project" value="TreeGrafter"/>
</dbReference>
<dbReference type="SMART" id="SM00487">
    <property type="entry name" value="DEXDc"/>
    <property type="match status" value="1"/>
</dbReference>
<dbReference type="GO" id="GO:0007131">
    <property type="term" value="P:reciprocal meiotic recombination"/>
    <property type="evidence" value="ECO:0007669"/>
    <property type="project" value="TreeGrafter"/>
</dbReference>
<feature type="compositionally biased region" description="Acidic residues" evidence="5">
    <location>
        <begin position="980"/>
        <end position="1001"/>
    </location>
</feature>
<feature type="domain" description="Helicase ATP-binding" evidence="6">
    <location>
        <begin position="343"/>
        <end position="513"/>
    </location>
</feature>
<dbReference type="PROSITE" id="PS51194">
    <property type="entry name" value="HELICASE_CTER"/>
    <property type="match status" value="1"/>
</dbReference>
<comment type="caution">
    <text evidence="8">The sequence shown here is derived from an EMBL/GenBank/DDBJ whole genome shotgun (WGS) entry which is preliminary data.</text>
</comment>
<dbReference type="PANTHER" id="PTHR45629">
    <property type="entry name" value="SNF2/RAD54 FAMILY MEMBER"/>
    <property type="match status" value="1"/>
</dbReference>
<dbReference type="Pfam" id="PF00176">
    <property type="entry name" value="SNF2-rel_dom"/>
    <property type="match status" value="1"/>
</dbReference>
<dbReference type="FunFam" id="3.40.50.300:FF:000332">
    <property type="entry name" value="DNA repair and recombination protein RAD54-like"/>
    <property type="match status" value="1"/>
</dbReference>
<evidence type="ECO:0000313" key="9">
    <source>
        <dbReference type="Proteomes" id="UP000095149"/>
    </source>
</evidence>
<sequence>MASSSTKPRRSLGAIIDAIPTQRDYVPDSCSEGSGSEDEGSSRLPLQSLKPIPLTPVASNRGPRVSGGLPKSGLALKERGVQDGAERGQALTEEYDSAMFFSVMWRKPQYKKVETWDGDATIKILGNRIAMLDEDGNQMAVTVVGSKVIKPEAEFKIGGYEIQVDHRIQAEEFKSSTSILSRPRGVNAASHSPATFAKPFRPPTQKAAASPMQPFKPPTSVTSQTPVAGPSTTSTLPTAAAAQKAVAAASFYGSTTPKPRVERIVIGEKSNKERLEWGGALYNPKTPGAIVMPRPTEKEAKLKGTSLVDVVVDPTLSNIMREHQKQGSTTLTHLQFMYECVMGMTNAEGEGCILADEMGLGKTLQTIALIYTMLKQSPFANQSGIIGKAMIVCPVSLVDNWRKEFKKWVDRRVNVLVADGADHRISSFVNNKHQHVLIIGYERLRKEIKDLASCVPPIGLIVCDEGHRLKSKDNKTTKMFDMLKTQRRIILSGTPVQNDLGEYWAMVNFACPGVLGKYAAFSKHYEKPILKSRTLNCPEKDVATGKARAEELAKLSKEFVLRRTAAVLENYLPPKYEYVVFIAPSKLQLSVLSRLLDPKIVGKFIRGHGAQSLALIDIMRKISNSPMLLRKKDEETGDNSRTDSDLSTAKSAALSAIPASTHINDVNTSGKMLVLDKLLHGIHATTEEKIVVVSNWTSTLDLIQGLCKAKRYPFLRLDGSTPAKQRQELVDRFNKDKARKDSFVFLLSAKAGGVGLNLIGASRLVLFDSDWNPSTDLQAMARIHRDGQKRPVYIYRFLTTNAIDEKIYQRQITKTGLSEQMLDHSSSEATTTNKDSFSTEELRDIFTLNLRTNGCQTHDLLGCDCTLVALKKTLQIESKPAKVDSDDGEHDYNELLESESGEDDDEKPKFVSANDYDPEPTPKMRRKAAKEQSNKLAALKHWTHYDANESKSFRGVQDTLLFNMLLDSWEKDDAVVRDSETEDEEDQDVDEEADELESDEEGATKKRKSMGGNKGSVVKKAKTSDVCAAMTFRKKHNLKTVAERGTGRVTFVFEKVSKSKL</sequence>
<feature type="region of interest" description="Disordered" evidence="5">
    <location>
        <begin position="896"/>
        <end position="932"/>
    </location>
</feature>
<keyword evidence="3" id="KW-0347">Helicase</keyword>
<dbReference type="InterPro" id="IPR000330">
    <property type="entry name" value="SNF2_N"/>
</dbReference>